<gene>
    <name evidence="6" type="ORF">HT99x_000440</name>
    <name evidence="5" type="ORF">HT99x_02971</name>
</gene>
<dbReference type="SUPFAM" id="SSF110857">
    <property type="entry name" value="Gamma-glutamyl cyclotransferase-like"/>
    <property type="match status" value="1"/>
</dbReference>
<evidence type="ECO:0000256" key="1">
    <source>
        <dbReference type="ARBA" id="ARBA00023239"/>
    </source>
</evidence>
<dbReference type="AlphaFoldDB" id="A0A0Q9YR31"/>
<keyword evidence="1" id="KW-0456">Lyase</keyword>
<dbReference type="STRING" id="295108.HT99x_02971"/>
<evidence type="ECO:0000256" key="2">
    <source>
        <dbReference type="PIRSR" id="PIRSR617939-1"/>
    </source>
</evidence>
<feature type="active site" description="Proton acceptor" evidence="2">
    <location>
        <position position="81"/>
    </location>
</feature>
<dbReference type="InterPro" id="IPR036568">
    <property type="entry name" value="GGCT-like_sf"/>
</dbReference>
<dbReference type="InterPro" id="IPR009288">
    <property type="entry name" value="AIG2-like_dom"/>
</dbReference>
<dbReference type="OrthoDB" id="5401862at2"/>
<evidence type="ECO:0000313" key="7">
    <source>
        <dbReference type="Proteomes" id="UP000051497"/>
    </source>
</evidence>
<dbReference type="RefSeq" id="WP_075067562.1">
    <property type="nucleotide sequence ID" value="NZ_LKAJ02000001.1"/>
</dbReference>
<dbReference type="EMBL" id="LKAJ02000001">
    <property type="protein sequence ID" value="MCS5709884.1"/>
    <property type="molecule type" value="Genomic_DNA"/>
</dbReference>
<accession>A0A0Q9YR31</accession>
<dbReference type="PANTHER" id="PTHR12935:SF0">
    <property type="entry name" value="GAMMA-GLUTAMYLCYCLOTRANSFERASE"/>
    <property type="match status" value="1"/>
</dbReference>
<evidence type="ECO:0000313" key="6">
    <source>
        <dbReference type="EMBL" id="MCS5709884.1"/>
    </source>
</evidence>
<dbReference type="GO" id="GO:0003839">
    <property type="term" value="F:gamma-glutamylcyclotransferase activity"/>
    <property type="evidence" value="ECO:0007669"/>
    <property type="project" value="InterPro"/>
</dbReference>
<evidence type="ECO:0000313" key="5">
    <source>
        <dbReference type="EMBL" id="KRG18440.1"/>
    </source>
</evidence>
<dbReference type="InterPro" id="IPR017939">
    <property type="entry name" value="G-Glutamylcylcotransferase"/>
</dbReference>
<evidence type="ECO:0000259" key="4">
    <source>
        <dbReference type="Pfam" id="PF06094"/>
    </source>
</evidence>
<feature type="binding site" evidence="3">
    <location>
        <begin position="4"/>
        <end position="9"/>
    </location>
    <ligand>
        <name>substrate</name>
    </ligand>
</feature>
<dbReference type="Proteomes" id="UP000051497">
    <property type="component" value="Unassembled WGS sequence"/>
</dbReference>
<dbReference type="EMBL" id="LKAJ01000020">
    <property type="protein sequence ID" value="KRG18440.1"/>
    <property type="molecule type" value="Genomic_DNA"/>
</dbReference>
<dbReference type="Gene3D" id="3.10.490.10">
    <property type="entry name" value="Gamma-glutamyl cyclotransferase-like"/>
    <property type="match status" value="1"/>
</dbReference>
<sequence>MITYFAYGSNLDVEQMRERVGFNSLPMPAQLSGYKLVFDKYSINRHCGVANLRYTGIVTDTVEGLVYQLNAEQLATLDRFEGFRPSRPSPTGYRRQEVSLTDGTTAITYIAPRGDMSLKPSVAYLQHFLKGKNALSPDYYGAFFRLPVNDGNQLRDHLPQKYLEYCVEHGKQLGILHALANHATLTTQMLSTINSPAYRANNPLTIAALQPYLDSSRRLVL</sequence>
<protein>
    <submittedName>
        <fullName evidence="5">AIG2-like family protein</fullName>
    </submittedName>
    <submittedName>
        <fullName evidence="6">Gamma-glutamylcyclotransferase</fullName>
    </submittedName>
</protein>
<feature type="domain" description="Gamma-glutamylcyclotransferase AIG2-like" evidence="4">
    <location>
        <begin position="4"/>
        <end position="113"/>
    </location>
</feature>
<name>A0A0Q9YR31_9GAMM</name>
<reference evidence="5" key="1">
    <citation type="submission" date="2015-09" db="EMBL/GenBank/DDBJ databases">
        <title>Draft Genome Sequences of Two Novel Amoeba-resistant Intranuclear Bacteria, Candidatus Berkiella cookevillensis and Candidatus Berkiella aquae.</title>
        <authorList>
            <person name="Mehari Y.T."/>
            <person name="Arivett B.A."/>
            <person name="Farone A.L."/>
            <person name="Gunderson J.H."/>
            <person name="Farone M.B."/>
        </authorList>
    </citation>
    <scope>NUCLEOTIDE SEQUENCE [LARGE SCALE GENOMIC DNA]</scope>
    <source>
        <strain evidence="5">HT99</strain>
    </source>
</reference>
<proteinExistence type="predicted"/>
<comment type="caution">
    <text evidence="5">The sequence shown here is derived from an EMBL/GenBank/DDBJ whole genome shotgun (WGS) entry which is preliminary data.</text>
</comment>
<dbReference type="PANTHER" id="PTHR12935">
    <property type="entry name" value="GAMMA-GLUTAMYLCYCLOTRANSFERASE"/>
    <property type="match status" value="1"/>
</dbReference>
<organism evidence="5">
    <name type="scientific">Candidatus Berkiella aquae</name>
    <dbReference type="NCBI Taxonomy" id="295108"/>
    <lineage>
        <taxon>Bacteria</taxon>
        <taxon>Pseudomonadati</taxon>
        <taxon>Pseudomonadota</taxon>
        <taxon>Gammaproteobacteria</taxon>
        <taxon>Candidatus Berkiellales</taxon>
        <taxon>Candidatus Berkiellaceae</taxon>
        <taxon>Candidatus Berkiella</taxon>
    </lineage>
</organism>
<reference evidence="6" key="2">
    <citation type="journal article" date="2016" name="Genome Announc.">
        <title>Draft Genome Sequences of Two Novel Amoeba-Resistant Intranuclear Bacteria, 'Candidatus Berkiella cookevillensis' and 'Candidatus Berkiella aquae'.</title>
        <authorList>
            <person name="Mehari Y.T."/>
            <person name="Arivett B.A."/>
            <person name="Farone A.L."/>
            <person name="Gunderson J.H."/>
            <person name="Farone M.B."/>
        </authorList>
    </citation>
    <scope>NUCLEOTIDE SEQUENCE</scope>
    <source>
        <strain evidence="6">HT99</strain>
    </source>
</reference>
<dbReference type="InterPro" id="IPR013024">
    <property type="entry name" value="GGCT-like"/>
</dbReference>
<evidence type="ECO:0000256" key="3">
    <source>
        <dbReference type="PIRSR" id="PIRSR617939-2"/>
    </source>
</evidence>
<dbReference type="CDD" id="cd06661">
    <property type="entry name" value="GGCT_like"/>
    <property type="match status" value="1"/>
</dbReference>
<keyword evidence="7" id="KW-1185">Reference proteome</keyword>
<dbReference type="Pfam" id="PF06094">
    <property type="entry name" value="GGACT"/>
    <property type="match status" value="1"/>
</dbReference>
<reference evidence="6" key="3">
    <citation type="submission" date="2021-06" db="EMBL/GenBank/DDBJ databases">
        <title>Genomic Description and Analysis of Intracellular Bacteria, Candidatus Berkiella cookevillensis and Candidatus Berkiella aquae.</title>
        <authorList>
            <person name="Kidane D.T."/>
            <person name="Mehari Y.T."/>
            <person name="Rice F.C."/>
            <person name="Arivett B.A."/>
            <person name="Farone A.L."/>
            <person name="Berk S.G."/>
            <person name="Farone M.B."/>
        </authorList>
    </citation>
    <scope>NUCLEOTIDE SEQUENCE</scope>
    <source>
        <strain evidence="6">HT99</strain>
    </source>
</reference>